<comment type="caution">
    <text evidence="1">The sequence shown here is derived from an EMBL/GenBank/DDBJ whole genome shotgun (WGS) entry which is preliminary data.</text>
</comment>
<evidence type="ECO:0000313" key="1">
    <source>
        <dbReference type="EMBL" id="MDN3609843.1"/>
    </source>
</evidence>
<name>A0ABT8BSD2_9VIBR</name>
<accession>A0ABT8BSD2</accession>
<keyword evidence="3" id="KW-1185">Reference proteome</keyword>
<evidence type="ECO:0000313" key="2">
    <source>
        <dbReference type="EMBL" id="MDN3611412.1"/>
    </source>
</evidence>
<sequence>MKNILSLIRRMVSHTTWASIESKPFSIGIKFGNQWGNGKALTSIAAHQIKKRLAQHRRIQIAIPSFHYKKEVSL</sequence>
<organism evidence="1 3">
    <name type="scientific">Vibrio ostreicida</name>
    <dbReference type="NCBI Taxonomy" id="526588"/>
    <lineage>
        <taxon>Bacteria</taxon>
        <taxon>Pseudomonadati</taxon>
        <taxon>Pseudomonadota</taxon>
        <taxon>Gammaproteobacteria</taxon>
        <taxon>Vibrionales</taxon>
        <taxon>Vibrionaceae</taxon>
        <taxon>Vibrio</taxon>
    </lineage>
</organism>
<dbReference type="RefSeq" id="WP_290311581.1">
    <property type="nucleotide sequence ID" value="NZ_JAUFQC010000001.1"/>
</dbReference>
<gene>
    <name evidence="1" type="ORF">QWZ16_09050</name>
    <name evidence="2" type="ORF">QWZ16_17570</name>
</gene>
<dbReference type="Proteomes" id="UP001238540">
    <property type="component" value="Unassembled WGS sequence"/>
</dbReference>
<evidence type="ECO:0000313" key="3">
    <source>
        <dbReference type="Proteomes" id="UP001238540"/>
    </source>
</evidence>
<dbReference type="EMBL" id="JAUFQC010000027">
    <property type="protein sequence ID" value="MDN3611412.1"/>
    <property type="molecule type" value="Genomic_DNA"/>
</dbReference>
<reference evidence="1" key="1">
    <citation type="journal article" date="2014" name="Int. J. Syst. Evol. Microbiol.">
        <title>Complete genome of a new Firmicutes species belonging to the dominant human colonic microbiota ('Ruminococcus bicirculans') reveals two chromosomes and a selective capacity to utilize plant glucans.</title>
        <authorList>
            <consortium name="NISC Comparative Sequencing Program"/>
            <person name="Wegmann U."/>
            <person name="Louis P."/>
            <person name="Goesmann A."/>
            <person name="Henrissat B."/>
            <person name="Duncan S.H."/>
            <person name="Flint H.J."/>
        </authorList>
    </citation>
    <scope>NUCLEOTIDE SEQUENCE</scope>
    <source>
        <strain evidence="1">CECT 7398</strain>
    </source>
</reference>
<protein>
    <submittedName>
        <fullName evidence="1">Uncharacterized protein</fullName>
    </submittedName>
</protein>
<reference evidence="3" key="2">
    <citation type="journal article" date="2019" name="Int. J. Syst. Evol. Microbiol.">
        <title>The Global Catalogue of Microorganisms (GCM) 10K type strain sequencing project: providing services to taxonomists for standard genome sequencing and annotation.</title>
        <authorList>
            <consortium name="The Broad Institute Genomics Platform"/>
            <consortium name="The Broad Institute Genome Sequencing Center for Infectious Disease"/>
            <person name="Wu L."/>
            <person name="Ma J."/>
        </authorList>
    </citation>
    <scope>NUCLEOTIDE SEQUENCE [LARGE SCALE GENOMIC DNA]</scope>
    <source>
        <strain evidence="3">CECT 7398</strain>
    </source>
</reference>
<dbReference type="EMBL" id="JAUFQC010000001">
    <property type="protein sequence ID" value="MDN3609843.1"/>
    <property type="molecule type" value="Genomic_DNA"/>
</dbReference>
<proteinExistence type="predicted"/>
<reference evidence="1" key="3">
    <citation type="submission" date="2023-06" db="EMBL/GenBank/DDBJ databases">
        <authorList>
            <person name="Lucena T."/>
            <person name="Sun Q."/>
        </authorList>
    </citation>
    <scope>NUCLEOTIDE SEQUENCE</scope>
    <source>
        <strain evidence="1">CECT 7398</strain>
    </source>
</reference>